<comment type="cofactor">
    <cofactor evidence="1">
        <name>a divalent metal cation</name>
        <dbReference type="ChEBI" id="CHEBI:60240"/>
    </cofactor>
</comment>
<evidence type="ECO:0000256" key="4">
    <source>
        <dbReference type="ARBA" id="ARBA00022801"/>
    </source>
</evidence>
<feature type="domain" description="Endoribonuclease YicC-like N-terminal" evidence="6">
    <location>
        <begin position="2"/>
        <end position="156"/>
    </location>
</feature>
<name>A0ABS4S3T2_9BACI</name>
<evidence type="ECO:0000313" key="8">
    <source>
        <dbReference type="EMBL" id="MBP2256143.1"/>
    </source>
</evidence>
<keyword evidence="4" id="KW-0378">Hydrolase</keyword>
<proteinExistence type="inferred from homology"/>
<evidence type="ECO:0000256" key="3">
    <source>
        <dbReference type="ARBA" id="ARBA00022759"/>
    </source>
</evidence>
<feature type="domain" description="Endoribonuclease YicC-like C-terminal" evidence="7">
    <location>
        <begin position="174"/>
        <end position="293"/>
    </location>
</feature>
<dbReference type="NCBIfam" id="TIGR00255">
    <property type="entry name" value="YicC/YloC family endoribonuclease"/>
    <property type="match status" value="1"/>
</dbReference>
<comment type="similarity">
    <text evidence="5">Belongs to the YicC/YloC family.</text>
</comment>
<evidence type="ECO:0000259" key="7">
    <source>
        <dbReference type="Pfam" id="PF08340"/>
    </source>
</evidence>
<keyword evidence="9" id="KW-1185">Reference proteome</keyword>
<evidence type="ECO:0000259" key="6">
    <source>
        <dbReference type="Pfam" id="PF03755"/>
    </source>
</evidence>
<dbReference type="EMBL" id="JAGIKX010000001">
    <property type="protein sequence ID" value="MBP2256143.1"/>
    <property type="molecule type" value="Genomic_DNA"/>
</dbReference>
<organism evidence="8 9">
    <name type="scientific">Virgibacillus alimentarius</name>
    <dbReference type="NCBI Taxonomy" id="698769"/>
    <lineage>
        <taxon>Bacteria</taxon>
        <taxon>Bacillati</taxon>
        <taxon>Bacillota</taxon>
        <taxon>Bacilli</taxon>
        <taxon>Bacillales</taxon>
        <taxon>Bacillaceae</taxon>
        <taxon>Virgibacillus</taxon>
    </lineage>
</organism>
<evidence type="ECO:0000256" key="2">
    <source>
        <dbReference type="ARBA" id="ARBA00022722"/>
    </source>
</evidence>
<evidence type="ECO:0000256" key="1">
    <source>
        <dbReference type="ARBA" id="ARBA00001968"/>
    </source>
</evidence>
<accession>A0ABS4S3T2</accession>
<keyword evidence="3" id="KW-0255">Endonuclease</keyword>
<evidence type="ECO:0000313" key="9">
    <source>
        <dbReference type="Proteomes" id="UP001519294"/>
    </source>
</evidence>
<gene>
    <name evidence="8" type="ORF">J2Z81_000075</name>
</gene>
<dbReference type="Pfam" id="PF03755">
    <property type="entry name" value="YicC-like_N"/>
    <property type="match status" value="1"/>
</dbReference>
<keyword evidence="2" id="KW-0540">Nuclease</keyword>
<protein>
    <submittedName>
        <fullName evidence="8">Uncharacterized protein (TIGR00255 family)</fullName>
    </submittedName>
</protein>
<dbReference type="PANTHER" id="PTHR30636:SF3">
    <property type="entry name" value="UPF0701 PROTEIN YICC"/>
    <property type="match status" value="1"/>
</dbReference>
<comment type="caution">
    <text evidence="8">The sequence shown here is derived from an EMBL/GenBank/DDBJ whole genome shotgun (WGS) entry which is preliminary data.</text>
</comment>
<dbReference type="RefSeq" id="WP_226370486.1">
    <property type="nucleotide sequence ID" value="NZ_JAGIKX010000001.1"/>
</dbReference>
<dbReference type="InterPro" id="IPR005229">
    <property type="entry name" value="YicC/YloC-like"/>
</dbReference>
<sequence>MLKSMTGYGRDVFQIGSTTVTVEIRTVNHRFLDFTAKIPRSFLFLEDKIKKVVQSFFQRGRIEVFIGIEGEGFVKKSLKVDWHLMDQYMEQINNAQKSYQLKGDIPASIVSSLPELIEIQEKEQQPDQLKDSILESVTCACEQVKTMQMQEGNYLDEDIKKRIENIKYLVASLKERRNIVIEEYRDRIQVRIEEQIEDTIQLDQTRMHQEIALLAEKGDITEEITRLLSHIDHFIETMDSKEPVGRKLDFILQEMHRETNTIGSKSTDPKISKWIILLKGDIEKIKEQVQNIE</sequence>
<evidence type="ECO:0000256" key="5">
    <source>
        <dbReference type="ARBA" id="ARBA00035648"/>
    </source>
</evidence>
<dbReference type="Pfam" id="PF08340">
    <property type="entry name" value="YicC-like_C"/>
    <property type="match status" value="1"/>
</dbReference>
<dbReference type="PANTHER" id="PTHR30636">
    <property type="entry name" value="UPF0701 PROTEIN YICC"/>
    <property type="match status" value="1"/>
</dbReference>
<dbReference type="Proteomes" id="UP001519294">
    <property type="component" value="Unassembled WGS sequence"/>
</dbReference>
<dbReference type="InterPro" id="IPR013527">
    <property type="entry name" value="YicC-like_N"/>
</dbReference>
<dbReference type="InterPro" id="IPR013551">
    <property type="entry name" value="YicC-like_C"/>
</dbReference>
<reference evidence="8 9" key="1">
    <citation type="submission" date="2021-03" db="EMBL/GenBank/DDBJ databases">
        <title>Genomic Encyclopedia of Type Strains, Phase IV (KMG-IV): sequencing the most valuable type-strain genomes for metagenomic binning, comparative biology and taxonomic classification.</title>
        <authorList>
            <person name="Goeker M."/>
        </authorList>
    </citation>
    <scope>NUCLEOTIDE SEQUENCE [LARGE SCALE GENOMIC DNA]</scope>
    <source>
        <strain evidence="8 9">DSM 25790</strain>
    </source>
</reference>